<comment type="caution">
    <text evidence="1">The sequence shown here is derived from an EMBL/GenBank/DDBJ whole genome shotgun (WGS) entry which is preliminary data.</text>
</comment>
<dbReference type="EMBL" id="JACDTQ010000812">
    <property type="protein sequence ID" value="KAF5925462.1"/>
    <property type="molecule type" value="Genomic_DNA"/>
</dbReference>
<name>A0A7J7FBK3_DICBM</name>
<evidence type="ECO:0000313" key="1">
    <source>
        <dbReference type="EMBL" id="KAF5925462.1"/>
    </source>
</evidence>
<organism evidence="1 2">
    <name type="scientific">Diceros bicornis minor</name>
    <name type="common">South-central black rhinoceros</name>
    <dbReference type="NCBI Taxonomy" id="77932"/>
    <lineage>
        <taxon>Eukaryota</taxon>
        <taxon>Metazoa</taxon>
        <taxon>Chordata</taxon>
        <taxon>Craniata</taxon>
        <taxon>Vertebrata</taxon>
        <taxon>Euteleostomi</taxon>
        <taxon>Mammalia</taxon>
        <taxon>Eutheria</taxon>
        <taxon>Laurasiatheria</taxon>
        <taxon>Perissodactyla</taxon>
        <taxon>Rhinocerotidae</taxon>
        <taxon>Diceros</taxon>
    </lineage>
</organism>
<evidence type="ECO:0000313" key="2">
    <source>
        <dbReference type="Proteomes" id="UP000551758"/>
    </source>
</evidence>
<gene>
    <name evidence="1" type="ORF">HPG69_001908</name>
</gene>
<accession>A0A7J7FBK3</accession>
<dbReference type="AlphaFoldDB" id="A0A7J7FBK3"/>
<sequence length="102" mass="11095">MPGWNLLTQASVQLVSDENKAQLASKLCPLKDGPWPGEPGSSSVGLITLKLGMMPSRPRMIQDCHNLKYTPKEKHNGQMAALTVGGKTVSHFCKSTSILEIY</sequence>
<protein>
    <submittedName>
        <fullName evidence="1">Uncharacterized protein</fullName>
    </submittedName>
</protein>
<keyword evidence="2" id="KW-1185">Reference proteome</keyword>
<dbReference type="Proteomes" id="UP000551758">
    <property type="component" value="Unassembled WGS sequence"/>
</dbReference>
<proteinExistence type="predicted"/>
<reference evidence="1 2" key="1">
    <citation type="journal article" date="2020" name="Mol. Biol. Evol.">
        <title>Interspecific Gene Flow and the Evolution of Specialization in Black and White Rhinoceros.</title>
        <authorList>
            <person name="Moodley Y."/>
            <person name="Westbury M.V."/>
            <person name="Russo I.M."/>
            <person name="Gopalakrishnan S."/>
            <person name="Rakotoarivelo A."/>
            <person name="Olsen R.A."/>
            <person name="Prost S."/>
            <person name="Tunstall T."/>
            <person name="Ryder O.A."/>
            <person name="Dalen L."/>
            <person name="Bruford M.W."/>
        </authorList>
    </citation>
    <scope>NUCLEOTIDE SEQUENCE [LARGE SCALE GENOMIC DNA]</scope>
    <source>
        <strain evidence="1">SBR-YM</strain>
        <tissue evidence="1">Skin</tissue>
    </source>
</reference>